<keyword evidence="1" id="KW-1185">Reference proteome</keyword>
<proteinExistence type="predicted"/>
<dbReference type="Proteomes" id="UP000887563">
    <property type="component" value="Unplaced"/>
</dbReference>
<evidence type="ECO:0000313" key="1">
    <source>
        <dbReference type="Proteomes" id="UP000887563"/>
    </source>
</evidence>
<organism evidence="1 2">
    <name type="scientific">Meloidogyne incognita</name>
    <name type="common">Southern root-knot nematode worm</name>
    <name type="synonym">Oxyuris incognita</name>
    <dbReference type="NCBI Taxonomy" id="6306"/>
    <lineage>
        <taxon>Eukaryota</taxon>
        <taxon>Metazoa</taxon>
        <taxon>Ecdysozoa</taxon>
        <taxon>Nematoda</taxon>
        <taxon>Chromadorea</taxon>
        <taxon>Rhabditida</taxon>
        <taxon>Tylenchina</taxon>
        <taxon>Tylenchomorpha</taxon>
        <taxon>Tylenchoidea</taxon>
        <taxon>Meloidogynidae</taxon>
        <taxon>Meloidogyninae</taxon>
        <taxon>Meloidogyne</taxon>
        <taxon>Meloidogyne incognita group</taxon>
    </lineage>
</organism>
<reference evidence="2" key="1">
    <citation type="submission" date="2022-11" db="UniProtKB">
        <authorList>
            <consortium name="WormBaseParasite"/>
        </authorList>
    </citation>
    <scope>IDENTIFICATION</scope>
</reference>
<protein>
    <submittedName>
        <fullName evidence="2">Uncharacterized protein</fullName>
    </submittedName>
</protein>
<dbReference type="AlphaFoldDB" id="A0A914N0U3"/>
<accession>A0A914N0U3</accession>
<evidence type="ECO:0000313" key="2">
    <source>
        <dbReference type="WBParaSite" id="Minc3s03110g32815"/>
    </source>
</evidence>
<dbReference type="WBParaSite" id="Minc3s03110g32815">
    <property type="protein sequence ID" value="Minc3s03110g32815"/>
    <property type="gene ID" value="Minc3s03110g32815"/>
</dbReference>
<name>A0A914N0U3_MELIC</name>
<sequence length="173" mass="20292">MINILFDNDKSIPLQFNIQLTNISAGSKNFENMLNFSFNHLSNTHLNFSTTDDITEQHTNILFNKIINEGNKFPQIWLNNSNFSRLYDLIIEYIATARDCSKMAPAIDLHIPNYTSHKLSERAEKVEIKEERNIKYTGHEISNIYNSRVKFSFEERNFIKSAYSSFKIRKMKV</sequence>